<dbReference type="HOGENOM" id="CLU_2319866_0_0_1"/>
<dbReference type="GeneID" id="9223692"/>
<dbReference type="RefSeq" id="XP_002847607.1">
    <property type="nucleotide sequence ID" value="XM_002847561.1"/>
</dbReference>
<evidence type="ECO:0000313" key="2">
    <source>
        <dbReference type="Proteomes" id="UP000002035"/>
    </source>
</evidence>
<proteinExistence type="predicted"/>
<dbReference type="AlphaFoldDB" id="C5FKS2"/>
<organism evidence="1 2">
    <name type="scientific">Arthroderma otae (strain ATCC MYA-4605 / CBS 113480)</name>
    <name type="common">Microsporum canis</name>
    <dbReference type="NCBI Taxonomy" id="554155"/>
    <lineage>
        <taxon>Eukaryota</taxon>
        <taxon>Fungi</taxon>
        <taxon>Dikarya</taxon>
        <taxon>Ascomycota</taxon>
        <taxon>Pezizomycotina</taxon>
        <taxon>Eurotiomycetes</taxon>
        <taxon>Eurotiomycetidae</taxon>
        <taxon>Onygenales</taxon>
        <taxon>Arthrodermataceae</taxon>
        <taxon>Microsporum</taxon>
    </lineage>
</organism>
<dbReference type="VEuPathDB" id="FungiDB:MCYG_03113"/>
<protein>
    <submittedName>
        <fullName evidence="1">Uncharacterized protein</fullName>
    </submittedName>
</protein>
<sequence length="99" mass="11283">MIKNRIIDGISISQPVEAEPWKMDEKFRGYIYDKVDDATCVRRCSHVVLFTLWTMMRQVAGTTGDVPPGCLGWDIPQSTSSESDEARISRDARLLFPIY</sequence>
<dbReference type="EMBL" id="DS995703">
    <property type="protein sequence ID" value="EEQ30294.1"/>
    <property type="molecule type" value="Genomic_DNA"/>
</dbReference>
<accession>C5FKS2</accession>
<evidence type="ECO:0000313" key="1">
    <source>
        <dbReference type="EMBL" id="EEQ30294.1"/>
    </source>
</evidence>
<gene>
    <name evidence="1" type="ORF">MCYG_03113</name>
</gene>
<reference evidence="2" key="1">
    <citation type="journal article" date="2012" name="MBio">
        <title>Comparative genome analysis of Trichophyton rubrum and related dermatophytes reveals candidate genes involved in infection.</title>
        <authorList>
            <person name="Martinez D.A."/>
            <person name="Oliver B.G."/>
            <person name="Graeser Y."/>
            <person name="Goldberg J.M."/>
            <person name="Li W."/>
            <person name="Martinez-Rossi N.M."/>
            <person name="Monod M."/>
            <person name="Shelest E."/>
            <person name="Barton R.C."/>
            <person name="Birch E."/>
            <person name="Brakhage A.A."/>
            <person name="Chen Z."/>
            <person name="Gurr S.J."/>
            <person name="Heiman D."/>
            <person name="Heitman J."/>
            <person name="Kosti I."/>
            <person name="Rossi A."/>
            <person name="Saif S."/>
            <person name="Samalova M."/>
            <person name="Saunders C.W."/>
            <person name="Shea T."/>
            <person name="Summerbell R.C."/>
            <person name="Xu J."/>
            <person name="Young S."/>
            <person name="Zeng Q."/>
            <person name="Birren B.W."/>
            <person name="Cuomo C.A."/>
            <person name="White T.C."/>
        </authorList>
    </citation>
    <scope>NUCLEOTIDE SEQUENCE [LARGE SCALE GENOMIC DNA]</scope>
    <source>
        <strain evidence="2">ATCC MYA-4605 / CBS 113480</strain>
    </source>
</reference>
<name>C5FKS2_ARTOC</name>
<keyword evidence="2" id="KW-1185">Reference proteome</keyword>
<dbReference type="Proteomes" id="UP000002035">
    <property type="component" value="Unassembled WGS sequence"/>
</dbReference>